<evidence type="ECO:0000313" key="2">
    <source>
        <dbReference type="Proteomes" id="UP000323521"/>
    </source>
</evidence>
<gene>
    <name evidence="1" type="ORF">DCMF_16210</name>
</gene>
<evidence type="ECO:0000313" key="1">
    <source>
        <dbReference type="EMBL" id="ATW26110.1"/>
    </source>
</evidence>
<organism evidence="1 2">
    <name type="scientific">Formimonas warabiya</name>
    <dbReference type="NCBI Taxonomy" id="1761012"/>
    <lineage>
        <taxon>Bacteria</taxon>
        <taxon>Bacillati</taxon>
        <taxon>Bacillota</taxon>
        <taxon>Clostridia</taxon>
        <taxon>Eubacteriales</taxon>
        <taxon>Peptococcaceae</taxon>
        <taxon>Candidatus Formimonas</taxon>
    </lineage>
</organism>
<keyword evidence="2" id="KW-1185">Reference proteome</keyword>
<sequence>MCHILLQSPFRENLERYGNIILILSRFFNFIQEKGAYFMVKNFFGPILGEINSTLLFLRRAEFPAKIDLFIQLFGRYFLHKRIALGRD</sequence>
<protein>
    <submittedName>
        <fullName evidence="1">Uncharacterized protein</fullName>
    </submittedName>
</protein>
<proteinExistence type="predicted"/>
<reference evidence="1 2" key="1">
    <citation type="submission" date="2016-10" db="EMBL/GenBank/DDBJ databases">
        <title>Complete Genome Sequence of Peptococcaceae strain DCMF.</title>
        <authorList>
            <person name="Edwards R.J."/>
            <person name="Holland S.I."/>
            <person name="Deshpande N.P."/>
            <person name="Wong Y.K."/>
            <person name="Ertan H."/>
            <person name="Manefield M."/>
            <person name="Russell T.L."/>
            <person name="Lee M.J."/>
        </authorList>
    </citation>
    <scope>NUCLEOTIDE SEQUENCE [LARGE SCALE GENOMIC DNA]</scope>
    <source>
        <strain evidence="1 2">DCMF</strain>
    </source>
</reference>
<dbReference type="EMBL" id="CP017634">
    <property type="protein sequence ID" value="ATW26110.1"/>
    <property type="molecule type" value="Genomic_DNA"/>
</dbReference>
<dbReference type="KEGG" id="fwa:DCMF_16210"/>
<dbReference type="Proteomes" id="UP000323521">
    <property type="component" value="Chromosome"/>
</dbReference>
<accession>A0A3G1KUK8</accession>
<name>A0A3G1KUK8_FORW1</name>
<dbReference type="AlphaFoldDB" id="A0A3G1KUK8"/>